<dbReference type="GO" id="GO:0005737">
    <property type="term" value="C:cytoplasm"/>
    <property type="evidence" value="ECO:0007669"/>
    <property type="project" value="UniProtKB-SubCell"/>
</dbReference>
<evidence type="ECO:0000256" key="9">
    <source>
        <dbReference type="PIRSR" id="PIRSR602481-1"/>
    </source>
</evidence>
<dbReference type="GO" id="GO:0045892">
    <property type="term" value="P:negative regulation of DNA-templated transcription"/>
    <property type="evidence" value="ECO:0007669"/>
    <property type="project" value="TreeGrafter"/>
</dbReference>
<keyword evidence="7" id="KW-0238">DNA-binding</keyword>
<dbReference type="GO" id="GO:0003700">
    <property type="term" value="F:DNA-binding transcription factor activity"/>
    <property type="evidence" value="ECO:0007669"/>
    <property type="project" value="InterPro"/>
</dbReference>
<keyword evidence="5 9" id="KW-0862">Zinc</keyword>
<evidence type="ECO:0000256" key="1">
    <source>
        <dbReference type="ARBA" id="ARBA00004496"/>
    </source>
</evidence>
<dbReference type="AlphaFoldDB" id="A0A2P8HFK7"/>
<dbReference type="PANTHER" id="PTHR33202:SF1">
    <property type="entry name" value="FERRIC UPTAKE REGULATION PROTEIN"/>
    <property type="match status" value="1"/>
</dbReference>
<feature type="binding site" evidence="9">
    <location>
        <position position="98"/>
    </location>
    <ligand>
        <name>Zn(2+)</name>
        <dbReference type="ChEBI" id="CHEBI:29105"/>
    </ligand>
</feature>
<keyword evidence="9" id="KW-0479">Metal-binding</keyword>
<protein>
    <submittedName>
        <fullName evidence="11">Fur family zinc uptake regulator</fullName>
    </submittedName>
</protein>
<keyword evidence="10" id="KW-0408">Iron</keyword>
<evidence type="ECO:0000313" key="12">
    <source>
        <dbReference type="Proteomes" id="UP000242310"/>
    </source>
</evidence>
<dbReference type="Pfam" id="PF01475">
    <property type="entry name" value="FUR"/>
    <property type="match status" value="1"/>
</dbReference>
<evidence type="ECO:0000256" key="5">
    <source>
        <dbReference type="ARBA" id="ARBA00022833"/>
    </source>
</evidence>
<dbReference type="Proteomes" id="UP000242310">
    <property type="component" value="Unassembled WGS sequence"/>
</dbReference>
<gene>
    <name evidence="11" type="ORF">B0H94_1071</name>
</gene>
<dbReference type="SUPFAM" id="SSF46785">
    <property type="entry name" value="Winged helix' DNA-binding domain"/>
    <property type="match status" value="1"/>
</dbReference>
<keyword evidence="12" id="KW-1185">Reference proteome</keyword>
<evidence type="ECO:0000256" key="3">
    <source>
        <dbReference type="ARBA" id="ARBA00022490"/>
    </source>
</evidence>
<dbReference type="InterPro" id="IPR036388">
    <property type="entry name" value="WH-like_DNA-bd_sf"/>
</dbReference>
<keyword evidence="3" id="KW-0963">Cytoplasm</keyword>
<feature type="binding site" evidence="9">
    <location>
        <position position="95"/>
    </location>
    <ligand>
        <name>Zn(2+)</name>
        <dbReference type="ChEBI" id="CHEBI:29105"/>
    </ligand>
</feature>
<name>A0A2P8HFK7_9BACI</name>
<evidence type="ECO:0000313" key="11">
    <source>
        <dbReference type="EMBL" id="PSL44997.1"/>
    </source>
</evidence>
<dbReference type="PANTHER" id="PTHR33202">
    <property type="entry name" value="ZINC UPTAKE REGULATION PROTEIN"/>
    <property type="match status" value="1"/>
</dbReference>
<proteinExistence type="inferred from homology"/>
<accession>A0A2P8HFK7</accession>
<dbReference type="InterPro" id="IPR002481">
    <property type="entry name" value="FUR"/>
</dbReference>
<comment type="cofactor">
    <cofactor evidence="9">
        <name>Zn(2+)</name>
        <dbReference type="ChEBI" id="CHEBI:29105"/>
    </cofactor>
    <text evidence="9">Binds 1 zinc ion per subunit.</text>
</comment>
<organism evidence="11 12">
    <name type="scientific">Salsuginibacillus halophilus</name>
    <dbReference type="NCBI Taxonomy" id="517424"/>
    <lineage>
        <taxon>Bacteria</taxon>
        <taxon>Bacillati</taxon>
        <taxon>Bacillota</taxon>
        <taxon>Bacilli</taxon>
        <taxon>Bacillales</taxon>
        <taxon>Bacillaceae</taxon>
        <taxon>Salsuginibacillus</taxon>
    </lineage>
</organism>
<feature type="binding site" evidence="10">
    <location>
        <position position="124"/>
    </location>
    <ligand>
        <name>Fe cation</name>
        <dbReference type="ChEBI" id="CHEBI:24875"/>
    </ligand>
</feature>
<keyword evidence="6" id="KW-0805">Transcription regulation</keyword>
<evidence type="ECO:0000256" key="7">
    <source>
        <dbReference type="ARBA" id="ARBA00023125"/>
    </source>
</evidence>
<evidence type="ECO:0000256" key="8">
    <source>
        <dbReference type="ARBA" id="ARBA00023163"/>
    </source>
</evidence>
<dbReference type="Gene3D" id="1.10.10.10">
    <property type="entry name" value="Winged helix-like DNA-binding domain superfamily/Winged helix DNA-binding domain"/>
    <property type="match status" value="1"/>
</dbReference>
<dbReference type="InterPro" id="IPR036390">
    <property type="entry name" value="WH_DNA-bd_sf"/>
</dbReference>
<dbReference type="OrthoDB" id="8659436at2"/>
<feature type="binding site" evidence="9">
    <location>
        <position position="135"/>
    </location>
    <ligand>
        <name>Zn(2+)</name>
        <dbReference type="ChEBI" id="CHEBI:29105"/>
    </ligand>
</feature>
<dbReference type="Gene3D" id="3.30.1490.190">
    <property type="match status" value="1"/>
</dbReference>
<dbReference type="GO" id="GO:0008270">
    <property type="term" value="F:zinc ion binding"/>
    <property type="evidence" value="ECO:0007669"/>
    <property type="project" value="TreeGrafter"/>
</dbReference>
<dbReference type="GO" id="GO:1900376">
    <property type="term" value="P:regulation of secondary metabolite biosynthetic process"/>
    <property type="evidence" value="ECO:0007669"/>
    <property type="project" value="TreeGrafter"/>
</dbReference>
<comment type="similarity">
    <text evidence="2">Belongs to the Fur family.</text>
</comment>
<dbReference type="CDD" id="cd07153">
    <property type="entry name" value="Fur_like"/>
    <property type="match status" value="1"/>
</dbReference>
<reference evidence="11 12" key="1">
    <citation type="submission" date="2018-03" db="EMBL/GenBank/DDBJ databases">
        <title>Genomic Encyclopedia of Type Strains, Phase III (KMG-III): the genomes of soil and plant-associated and newly described type strains.</title>
        <authorList>
            <person name="Whitman W."/>
        </authorList>
    </citation>
    <scope>NUCLEOTIDE SEQUENCE [LARGE SCALE GENOMIC DNA]</scope>
    <source>
        <strain evidence="11 12">CGMCC 1.07653</strain>
    </source>
</reference>
<feature type="binding site" evidence="10">
    <location>
        <position position="89"/>
    </location>
    <ligand>
        <name>Fe cation</name>
        <dbReference type="ChEBI" id="CHEBI:24875"/>
    </ligand>
</feature>
<evidence type="ECO:0000256" key="10">
    <source>
        <dbReference type="PIRSR" id="PIRSR602481-2"/>
    </source>
</evidence>
<dbReference type="RefSeq" id="WP_106588649.1">
    <property type="nucleotide sequence ID" value="NZ_PYAV01000007.1"/>
</dbReference>
<dbReference type="EMBL" id="PYAV01000007">
    <property type="protein sequence ID" value="PSL44997.1"/>
    <property type="molecule type" value="Genomic_DNA"/>
</dbReference>
<evidence type="ECO:0000256" key="2">
    <source>
        <dbReference type="ARBA" id="ARBA00007957"/>
    </source>
</evidence>
<evidence type="ECO:0000256" key="4">
    <source>
        <dbReference type="ARBA" id="ARBA00022491"/>
    </source>
</evidence>
<keyword evidence="8" id="KW-0804">Transcription</keyword>
<feature type="binding site" evidence="9">
    <location>
        <position position="132"/>
    </location>
    <ligand>
        <name>Zn(2+)</name>
        <dbReference type="ChEBI" id="CHEBI:29105"/>
    </ligand>
</feature>
<keyword evidence="4" id="KW-0678">Repressor</keyword>
<evidence type="ECO:0000256" key="6">
    <source>
        <dbReference type="ARBA" id="ARBA00023015"/>
    </source>
</evidence>
<dbReference type="InterPro" id="IPR043135">
    <property type="entry name" value="Fur_C"/>
</dbReference>
<sequence>MKLETALEKMKEAGFKNTAKRREILEFFLDEERYISARDVLEDMKSRHDGLSYDTVYRNLATFAEIGLLEMTELDGEKRFRLTCETPHHHHHMICLACGRTEHVNACPMDSVEMDNTDFSITAHKFEIYGHCADCNQHEIE</sequence>
<dbReference type="GO" id="GO:0000976">
    <property type="term" value="F:transcription cis-regulatory region binding"/>
    <property type="evidence" value="ECO:0007669"/>
    <property type="project" value="TreeGrafter"/>
</dbReference>
<comment type="cofactor">
    <cofactor evidence="10">
        <name>Mn(2+)</name>
        <dbReference type="ChEBI" id="CHEBI:29035"/>
    </cofactor>
    <cofactor evidence="10">
        <name>Fe(2+)</name>
        <dbReference type="ChEBI" id="CHEBI:29033"/>
    </cofactor>
    <text evidence="10">Binds 1 Mn(2+) or Fe(2+) ion per subunit.</text>
</comment>
<comment type="caution">
    <text evidence="11">The sequence shown here is derived from an EMBL/GenBank/DDBJ whole genome shotgun (WGS) entry which is preliminary data.</text>
</comment>
<comment type="subcellular location">
    <subcellularLocation>
        <location evidence="1">Cytoplasm</location>
    </subcellularLocation>
</comment>